<dbReference type="EMBL" id="NPIC01000009">
    <property type="protein sequence ID" value="RDL33012.1"/>
    <property type="molecule type" value="Genomic_DNA"/>
</dbReference>
<dbReference type="AlphaFoldDB" id="A0A370TE87"/>
<dbReference type="GO" id="GO:0005975">
    <property type="term" value="P:carbohydrate metabolic process"/>
    <property type="evidence" value="ECO:0007669"/>
    <property type="project" value="InterPro"/>
</dbReference>
<dbReference type="Proteomes" id="UP000254866">
    <property type="component" value="Unassembled WGS sequence"/>
</dbReference>
<dbReference type="SUPFAM" id="SSF57016">
    <property type="entry name" value="Plant lectins/antimicrobial peptides"/>
    <property type="match status" value="1"/>
</dbReference>
<accession>A0A370TE87</accession>
<name>A0A370TE87_9HELO</name>
<keyword evidence="6" id="KW-1185">Reference proteome</keyword>
<evidence type="ECO:0000313" key="6">
    <source>
        <dbReference type="Proteomes" id="UP000254866"/>
    </source>
</evidence>
<dbReference type="PANTHER" id="PTHR11177">
    <property type="entry name" value="CHITINASE"/>
    <property type="match status" value="1"/>
</dbReference>
<evidence type="ECO:0000313" key="5">
    <source>
        <dbReference type="EMBL" id="RDL33012.1"/>
    </source>
</evidence>
<evidence type="ECO:0000256" key="2">
    <source>
        <dbReference type="ARBA" id="ARBA00012729"/>
    </source>
</evidence>
<dbReference type="InterPro" id="IPR001223">
    <property type="entry name" value="Glyco_hydro18_cat"/>
</dbReference>
<dbReference type="PANTHER" id="PTHR11177:SF333">
    <property type="entry name" value="CHITINASE"/>
    <property type="match status" value="1"/>
</dbReference>
<dbReference type="SUPFAM" id="SSF54556">
    <property type="entry name" value="Chitinase insertion domain"/>
    <property type="match status" value="1"/>
</dbReference>
<sequence length="312" mass="33408">MADNLHGSWDLDVKTLCSKIRGQTGILEIYNDAMPFWFDGLNSAKINFGLTAYGRGYTVANKACNNLGYLFRGPRLPGPCTNSIGVLSLMEIKDIIKEEGLTPTLLDNEMMKATTWDNQWIGYDDEETRALKLIWSGRLCFGGTMFWSIDFMSSVGTASPVTEDGTCRPNNRFKVFGNSAVGSCCSFSGYCGSSLAHCGKAYIFGGCTKNGMTTDVTCGQLHKGALCAGRVVRFDKNDGDTNSLFTKDLLNAIGTVLTVSGGAAGKKADILGPLGSLVSGVLQGLIVAMDDGQSDDLSNMAALDKWVQTSDP</sequence>
<reference evidence="5 6" key="1">
    <citation type="journal article" date="2018" name="IMA Fungus">
        <title>IMA Genome-F 9: Draft genome sequence of Annulohypoxylon stygium, Aspergillus mulundensis, Berkeleyomyces basicola (syn. Thielaviopsis basicola), Ceratocystis smalleyi, two Cercospora beticola strains, Coleophoma cylindrospora, Fusarium fracticaudum, Phialophora cf. hyalina, and Morchella septimelata.</title>
        <authorList>
            <person name="Wingfield B.D."/>
            <person name="Bills G.F."/>
            <person name="Dong Y."/>
            <person name="Huang W."/>
            <person name="Nel W.J."/>
            <person name="Swalarsk-Parry B.S."/>
            <person name="Vaghefi N."/>
            <person name="Wilken P.M."/>
            <person name="An Z."/>
            <person name="de Beer Z.W."/>
            <person name="De Vos L."/>
            <person name="Chen L."/>
            <person name="Duong T.A."/>
            <person name="Gao Y."/>
            <person name="Hammerbacher A."/>
            <person name="Kikkert J.R."/>
            <person name="Li Y."/>
            <person name="Li H."/>
            <person name="Li K."/>
            <person name="Li Q."/>
            <person name="Liu X."/>
            <person name="Ma X."/>
            <person name="Naidoo K."/>
            <person name="Pethybridge S.J."/>
            <person name="Sun J."/>
            <person name="Steenkamp E.T."/>
            <person name="van der Nest M.A."/>
            <person name="van Wyk S."/>
            <person name="Wingfield M.J."/>
            <person name="Xiong C."/>
            <person name="Yue Q."/>
            <person name="Zhang X."/>
        </authorList>
    </citation>
    <scope>NUCLEOTIDE SEQUENCE [LARGE SCALE GENOMIC DNA]</scope>
    <source>
        <strain evidence="5 6">BP 5553</strain>
    </source>
</reference>
<protein>
    <recommendedName>
        <fullName evidence="2">chitinase</fullName>
        <ecNumber evidence="2">3.2.1.14</ecNumber>
    </recommendedName>
</protein>
<gene>
    <name evidence="5" type="ORF">BP5553_08451</name>
</gene>
<dbReference type="InterPro" id="IPR036861">
    <property type="entry name" value="Endochitinase-like_sf"/>
</dbReference>
<dbReference type="Gene3D" id="3.10.50.10">
    <property type="match status" value="1"/>
</dbReference>
<dbReference type="GO" id="GO:0008843">
    <property type="term" value="F:endochitinase activity"/>
    <property type="evidence" value="ECO:0007669"/>
    <property type="project" value="UniProtKB-EC"/>
</dbReference>
<evidence type="ECO:0000259" key="4">
    <source>
        <dbReference type="Pfam" id="PF00704"/>
    </source>
</evidence>
<dbReference type="Gene3D" id="3.20.20.80">
    <property type="entry name" value="Glycosidases"/>
    <property type="match status" value="1"/>
</dbReference>
<comment type="caution">
    <text evidence="5">The sequence shown here is derived from an EMBL/GenBank/DDBJ whole genome shotgun (WGS) entry which is preliminary data.</text>
</comment>
<evidence type="ECO:0000256" key="1">
    <source>
        <dbReference type="ARBA" id="ARBA00008682"/>
    </source>
</evidence>
<proteinExistence type="inferred from homology"/>
<dbReference type="InterPro" id="IPR050314">
    <property type="entry name" value="Glycosyl_Hydrlase_18"/>
</dbReference>
<dbReference type="InterPro" id="IPR017853">
    <property type="entry name" value="GH"/>
</dbReference>
<dbReference type="GO" id="GO:0008061">
    <property type="term" value="F:chitin binding"/>
    <property type="evidence" value="ECO:0007669"/>
    <property type="project" value="UniProtKB-KW"/>
</dbReference>
<dbReference type="InterPro" id="IPR029070">
    <property type="entry name" value="Chitinase_insertion_sf"/>
</dbReference>
<comment type="similarity">
    <text evidence="1">Belongs to the glycosyl hydrolase 18 family. Chitinase class V subfamily.</text>
</comment>
<dbReference type="SUPFAM" id="SSF51445">
    <property type="entry name" value="(Trans)glycosidases"/>
    <property type="match status" value="1"/>
</dbReference>
<dbReference type="RefSeq" id="XP_031866505.1">
    <property type="nucleotide sequence ID" value="XM_032017074.1"/>
</dbReference>
<dbReference type="OrthoDB" id="73875at2759"/>
<dbReference type="EC" id="3.2.1.14" evidence="2"/>
<keyword evidence="3" id="KW-0147">Chitin-binding</keyword>
<dbReference type="GeneID" id="43601300"/>
<feature type="domain" description="GH18" evidence="4">
    <location>
        <begin position="30"/>
        <end position="150"/>
    </location>
</feature>
<evidence type="ECO:0000256" key="3">
    <source>
        <dbReference type="ARBA" id="ARBA00022669"/>
    </source>
</evidence>
<dbReference type="STRING" id="2656787.A0A370TE87"/>
<dbReference type="Pfam" id="PF00704">
    <property type="entry name" value="Glyco_hydro_18"/>
    <property type="match status" value="1"/>
</dbReference>
<organism evidence="5 6">
    <name type="scientific">Venustampulla echinocandica</name>
    <dbReference type="NCBI Taxonomy" id="2656787"/>
    <lineage>
        <taxon>Eukaryota</taxon>
        <taxon>Fungi</taxon>
        <taxon>Dikarya</taxon>
        <taxon>Ascomycota</taxon>
        <taxon>Pezizomycotina</taxon>
        <taxon>Leotiomycetes</taxon>
        <taxon>Helotiales</taxon>
        <taxon>Pleuroascaceae</taxon>
        <taxon>Venustampulla</taxon>
    </lineage>
</organism>